<feature type="domain" description="Fumarate lyase N-terminal" evidence="1">
    <location>
        <begin position="45"/>
        <end position="100"/>
    </location>
</feature>
<dbReference type="AlphaFoldDB" id="A0A0S3STB6"/>
<name>A0A0S3STB6_PHAAN</name>
<accession>A0A0S3STB6</accession>
<dbReference type="Gene3D" id="1.20.200.10">
    <property type="entry name" value="Fumarase/aspartase (Central domain)"/>
    <property type="match status" value="1"/>
</dbReference>
<evidence type="ECO:0000313" key="3">
    <source>
        <dbReference type="Proteomes" id="UP000291084"/>
    </source>
</evidence>
<dbReference type="InterPro" id="IPR008948">
    <property type="entry name" value="L-Aspartase-like"/>
</dbReference>
<dbReference type="GO" id="GO:0006108">
    <property type="term" value="P:malate metabolic process"/>
    <property type="evidence" value="ECO:0007669"/>
    <property type="project" value="TreeGrafter"/>
</dbReference>
<gene>
    <name evidence="2" type="primary">Vigan.08G296300</name>
    <name evidence="2" type="ORF">VIGAN_08296300</name>
</gene>
<dbReference type="GO" id="GO:0006106">
    <property type="term" value="P:fumarate metabolic process"/>
    <property type="evidence" value="ECO:0007669"/>
    <property type="project" value="InterPro"/>
</dbReference>
<evidence type="ECO:0000313" key="2">
    <source>
        <dbReference type="EMBL" id="BAT96084.1"/>
    </source>
</evidence>
<dbReference type="InterPro" id="IPR022761">
    <property type="entry name" value="Fumarate_lyase_N"/>
</dbReference>
<evidence type="ECO:0000259" key="1">
    <source>
        <dbReference type="Pfam" id="PF00206"/>
    </source>
</evidence>
<dbReference type="GO" id="GO:0004333">
    <property type="term" value="F:fumarate hydratase activity"/>
    <property type="evidence" value="ECO:0007669"/>
    <property type="project" value="InterPro"/>
</dbReference>
<dbReference type="PANTHER" id="PTHR11444">
    <property type="entry name" value="ASPARTATEAMMONIA/ARGININOSUCCINATE/ADENYLOSUCCINATE LYASE"/>
    <property type="match status" value="1"/>
</dbReference>
<dbReference type="Proteomes" id="UP000291084">
    <property type="component" value="Chromosome 8"/>
</dbReference>
<dbReference type="Pfam" id="PF00206">
    <property type="entry name" value="Lyase_1"/>
    <property type="match status" value="1"/>
</dbReference>
<dbReference type="EMBL" id="AP015041">
    <property type="protein sequence ID" value="BAT96084.1"/>
    <property type="molecule type" value="Genomic_DNA"/>
</dbReference>
<dbReference type="SUPFAM" id="SSF48557">
    <property type="entry name" value="L-aspartase-like"/>
    <property type="match status" value="1"/>
</dbReference>
<dbReference type="GO" id="GO:0006099">
    <property type="term" value="P:tricarboxylic acid cycle"/>
    <property type="evidence" value="ECO:0007669"/>
    <property type="project" value="TreeGrafter"/>
</dbReference>
<proteinExistence type="predicted"/>
<dbReference type="GO" id="GO:0005739">
    <property type="term" value="C:mitochondrion"/>
    <property type="evidence" value="ECO:0007669"/>
    <property type="project" value="TreeGrafter"/>
</dbReference>
<sequence length="101" mass="11176">MNALFEEKKKGEYVGNAWIEVGAKHLVTIACTWREHLGFFHHQWPRFDAKIAAAVAEETNLPFVTAANKFEALAAHDAFVETSGAFNTVAASLMKIANDIQ</sequence>
<reference evidence="2 3" key="1">
    <citation type="journal article" date="2015" name="Sci. Rep.">
        <title>The power of single molecule real-time sequencing technology in the de novo assembly of a eukaryotic genome.</title>
        <authorList>
            <person name="Sakai H."/>
            <person name="Naito K."/>
            <person name="Ogiso-Tanaka E."/>
            <person name="Takahashi Y."/>
            <person name="Iseki K."/>
            <person name="Muto C."/>
            <person name="Satou K."/>
            <person name="Teruya K."/>
            <person name="Shiroma A."/>
            <person name="Shimoji M."/>
            <person name="Hirano T."/>
            <person name="Itoh T."/>
            <person name="Kaga A."/>
            <person name="Tomooka N."/>
        </authorList>
    </citation>
    <scope>NUCLEOTIDE SEQUENCE [LARGE SCALE GENOMIC DNA]</scope>
    <source>
        <strain evidence="3">cv. Shumari</strain>
    </source>
</reference>
<organism evidence="2 3">
    <name type="scientific">Vigna angularis var. angularis</name>
    <dbReference type="NCBI Taxonomy" id="157739"/>
    <lineage>
        <taxon>Eukaryota</taxon>
        <taxon>Viridiplantae</taxon>
        <taxon>Streptophyta</taxon>
        <taxon>Embryophyta</taxon>
        <taxon>Tracheophyta</taxon>
        <taxon>Spermatophyta</taxon>
        <taxon>Magnoliopsida</taxon>
        <taxon>eudicotyledons</taxon>
        <taxon>Gunneridae</taxon>
        <taxon>Pentapetalae</taxon>
        <taxon>rosids</taxon>
        <taxon>fabids</taxon>
        <taxon>Fabales</taxon>
        <taxon>Fabaceae</taxon>
        <taxon>Papilionoideae</taxon>
        <taxon>50 kb inversion clade</taxon>
        <taxon>NPAAA clade</taxon>
        <taxon>indigoferoid/millettioid clade</taxon>
        <taxon>Phaseoleae</taxon>
        <taxon>Vigna</taxon>
    </lineage>
</organism>
<dbReference type="PANTHER" id="PTHR11444:SF1">
    <property type="entry name" value="FUMARATE HYDRATASE, MITOCHONDRIAL"/>
    <property type="match status" value="1"/>
</dbReference>
<dbReference type="InterPro" id="IPR005677">
    <property type="entry name" value="Fum_hydII"/>
</dbReference>
<keyword evidence="3" id="KW-1185">Reference proteome</keyword>
<protein>
    <recommendedName>
        <fullName evidence="1">Fumarate lyase N-terminal domain-containing protein</fullName>
    </recommendedName>
</protein>